<evidence type="ECO:0000313" key="2">
    <source>
        <dbReference type="Proteomes" id="UP001597510"/>
    </source>
</evidence>
<protein>
    <recommendedName>
        <fullName evidence="3">DUF3052 domain-containing protein</fullName>
    </recommendedName>
</protein>
<sequence length="143" mass="16031">MSRTVAQKMGIKPNSKALFVNAPADAIEAINLPEIESTENATGEFEYIHLFVKTEVELREQFPKLKPHLKLTGMLWVSWPKNKQLGTDLSLPKVIKIGYQSGLVESTALSVNAVWSAIKFTHPKKDKEYNNSYGDLKARTTGR</sequence>
<keyword evidence="2" id="KW-1185">Reference proteome</keyword>
<organism evidence="1 2">
    <name type="scientific">Emticicia soli</name>
    <dbReference type="NCBI Taxonomy" id="2027878"/>
    <lineage>
        <taxon>Bacteria</taxon>
        <taxon>Pseudomonadati</taxon>
        <taxon>Bacteroidota</taxon>
        <taxon>Cytophagia</taxon>
        <taxon>Cytophagales</taxon>
        <taxon>Leadbetterellaceae</taxon>
        <taxon>Emticicia</taxon>
    </lineage>
</organism>
<comment type="caution">
    <text evidence="1">The sequence shown here is derived from an EMBL/GenBank/DDBJ whole genome shotgun (WGS) entry which is preliminary data.</text>
</comment>
<evidence type="ECO:0000313" key="1">
    <source>
        <dbReference type="EMBL" id="MFD2521956.1"/>
    </source>
</evidence>
<name>A0ABW5J7Y9_9BACT</name>
<reference evidence="2" key="1">
    <citation type="journal article" date="2019" name="Int. J. Syst. Evol. Microbiol.">
        <title>The Global Catalogue of Microorganisms (GCM) 10K type strain sequencing project: providing services to taxonomists for standard genome sequencing and annotation.</title>
        <authorList>
            <consortium name="The Broad Institute Genomics Platform"/>
            <consortium name="The Broad Institute Genome Sequencing Center for Infectious Disease"/>
            <person name="Wu L."/>
            <person name="Ma J."/>
        </authorList>
    </citation>
    <scope>NUCLEOTIDE SEQUENCE [LARGE SCALE GENOMIC DNA]</scope>
    <source>
        <strain evidence="2">KCTC 52344</strain>
    </source>
</reference>
<proteinExistence type="predicted"/>
<gene>
    <name evidence="1" type="ORF">ACFSR2_13740</name>
</gene>
<dbReference type="EMBL" id="JBHULC010000011">
    <property type="protein sequence ID" value="MFD2521956.1"/>
    <property type="molecule type" value="Genomic_DNA"/>
</dbReference>
<accession>A0ABW5J7Y9</accession>
<evidence type="ECO:0008006" key="3">
    <source>
        <dbReference type="Google" id="ProtNLM"/>
    </source>
</evidence>
<dbReference type="RefSeq" id="WP_340236231.1">
    <property type="nucleotide sequence ID" value="NZ_JBBEWC010000005.1"/>
</dbReference>
<dbReference type="Proteomes" id="UP001597510">
    <property type="component" value="Unassembled WGS sequence"/>
</dbReference>